<dbReference type="Proteomes" id="UP000292302">
    <property type="component" value="Unassembled WGS sequence"/>
</dbReference>
<dbReference type="AlphaFoldDB" id="A0A4Q9QGX9"/>
<dbReference type="RefSeq" id="WP_131181806.1">
    <property type="nucleotide sequence ID" value="NZ_QJUI01000020.1"/>
</dbReference>
<protein>
    <submittedName>
        <fullName evidence="1">Uncharacterized protein</fullName>
    </submittedName>
</protein>
<dbReference type="OrthoDB" id="244835at2"/>
<sequence>MEYLTKAFQQRHLLAHTQGVVDDDYIQETADIRYKSGQRLVIKREAVTEALNLVEQLTNGIRQDAKEKG</sequence>
<dbReference type="EMBL" id="QJUI01000020">
    <property type="protein sequence ID" value="TBU73784.1"/>
    <property type="molecule type" value="Genomic_DNA"/>
</dbReference>
<gene>
    <name evidence="1" type="ORF">DNK06_20295</name>
</gene>
<reference evidence="1 2" key="1">
    <citation type="submission" date="2018-06" db="EMBL/GenBank/DDBJ databases">
        <title>Three novel Pseudomonas species isolated from symptomatic oak.</title>
        <authorList>
            <person name="Bueno-Gonzalez V."/>
            <person name="Brady C."/>
        </authorList>
    </citation>
    <scope>NUCLEOTIDE SEQUENCE [LARGE SCALE GENOMIC DNA]</scope>
    <source>
        <strain evidence="1 2">P9A</strain>
    </source>
</reference>
<proteinExistence type="predicted"/>
<evidence type="ECO:0000313" key="2">
    <source>
        <dbReference type="Proteomes" id="UP000292302"/>
    </source>
</evidence>
<comment type="caution">
    <text evidence="1">The sequence shown here is derived from an EMBL/GenBank/DDBJ whole genome shotgun (WGS) entry which is preliminary data.</text>
</comment>
<organism evidence="1 2">
    <name type="scientific">Phytopseudomonas daroniae</name>
    <dbReference type="NCBI Taxonomy" id="2487519"/>
    <lineage>
        <taxon>Bacteria</taxon>
        <taxon>Pseudomonadati</taxon>
        <taxon>Pseudomonadota</taxon>
        <taxon>Gammaproteobacteria</taxon>
        <taxon>Pseudomonadales</taxon>
        <taxon>Pseudomonadaceae</taxon>
        <taxon>Phytopseudomonas</taxon>
    </lineage>
</organism>
<name>A0A4Q9QGX9_9GAMM</name>
<evidence type="ECO:0000313" key="1">
    <source>
        <dbReference type="EMBL" id="TBU73784.1"/>
    </source>
</evidence>
<keyword evidence="2" id="KW-1185">Reference proteome</keyword>
<accession>A0A4Q9QGX9</accession>